<name>A0A1H9FGQ1_9FLAO</name>
<dbReference type="STRING" id="419940.SAMN05421824_1476"/>
<dbReference type="OrthoDB" id="639821at2"/>
<protein>
    <submittedName>
        <fullName evidence="2">Uncharacterized protein</fullName>
    </submittedName>
</protein>
<dbReference type="RefSeq" id="WP_143064750.1">
    <property type="nucleotide sequence ID" value="NZ_FOFN01000002.1"/>
</dbReference>
<proteinExistence type="predicted"/>
<evidence type="ECO:0000313" key="2">
    <source>
        <dbReference type="EMBL" id="SEQ37106.1"/>
    </source>
</evidence>
<gene>
    <name evidence="2" type="ORF">SAMN05421824_1476</name>
</gene>
<reference evidence="2 3" key="1">
    <citation type="submission" date="2016-10" db="EMBL/GenBank/DDBJ databases">
        <authorList>
            <person name="de Groot N.N."/>
        </authorList>
    </citation>
    <scope>NUCLEOTIDE SEQUENCE [LARGE SCALE GENOMIC DNA]</scope>
    <source>
        <strain evidence="2 3">DSM 21035</strain>
    </source>
</reference>
<organism evidence="2 3">
    <name type="scientific">Hyunsoonleella jejuensis</name>
    <dbReference type="NCBI Taxonomy" id="419940"/>
    <lineage>
        <taxon>Bacteria</taxon>
        <taxon>Pseudomonadati</taxon>
        <taxon>Bacteroidota</taxon>
        <taxon>Flavobacteriia</taxon>
        <taxon>Flavobacteriales</taxon>
        <taxon>Flavobacteriaceae</taxon>
    </lineage>
</organism>
<feature type="chain" id="PRO_5011680562" evidence="1">
    <location>
        <begin position="21"/>
        <end position="291"/>
    </location>
</feature>
<keyword evidence="1" id="KW-0732">Signal</keyword>
<dbReference type="EMBL" id="FOFN01000002">
    <property type="protein sequence ID" value="SEQ37106.1"/>
    <property type="molecule type" value="Genomic_DNA"/>
</dbReference>
<evidence type="ECO:0000256" key="1">
    <source>
        <dbReference type="SAM" id="SignalP"/>
    </source>
</evidence>
<dbReference type="Proteomes" id="UP000198999">
    <property type="component" value="Unassembled WGS sequence"/>
</dbReference>
<dbReference type="AlphaFoldDB" id="A0A1H9FGQ1"/>
<sequence length="291" mass="32922">MLRIRLLFFMTFFVSSVVNTQNKFDYVGGVKLNDSLIITYKVNFEENKGQVKGYSITDIGGEHETRSNIFGEYNKDEKTLSFREIGIVYTKSPISQNDFCFLNTTLKNFVFGKTKKVRANFIGLFSDNTECINGELILSTQEKAEQRVQKVVNKINNSKKITDSVKQKLNEFNLMNVLKMNILKKDQTLSIFSKSSSIKLIVFDGGKLDGDEINIMINGETILNNYRANKSEKIIVLELKNKKTSIVIKANNEGEIAPNTVVVKLDDGTNEIKALSNLQTGETTQIDILRN</sequence>
<evidence type="ECO:0000313" key="3">
    <source>
        <dbReference type="Proteomes" id="UP000198999"/>
    </source>
</evidence>
<accession>A0A1H9FGQ1</accession>
<keyword evidence="3" id="KW-1185">Reference proteome</keyword>
<feature type="signal peptide" evidence="1">
    <location>
        <begin position="1"/>
        <end position="20"/>
    </location>
</feature>